<comment type="caution">
    <text evidence="1">The sequence shown here is derived from an EMBL/GenBank/DDBJ whole genome shotgun (WGS) entry which is preliminary data.</text>
</comment>
<accession>A0A9W4NA17</accession>
<protein>
    <submittedName>
        <fullName evidence="1">Uncharacterized protein</fullName>
    </submittedName>
</protein>
<name>A0A9W4NA17_9EURO</name>
<gene>
    <name evidence="1" type="ORF">PSALAMII_LOCUS2975</name>
</gene>
<evidence type="ECO:0000313" key="2">
    <source>
        <dbReference type="Proteomes" id="UP001152646"/>
    </source>
</evidence>
<evidence type="ECO:0000313" key="1">
    <source>
        <dbReference type="EMBL" id="CAG8343323.1"/>
    </source>
</evidence>
<dbReference type="EMBL" id="CAJVPA010000111">
    <property type="protein sequence ID" value="CAG8343323.1"/>
    <property type="molecule type" value="Genomic_DNA"/>
</dbReference>
<dbReference type="Proteomes" id="UP001152646">
    <property type="component" value="Unassembled WGS sequence"/>
</dbReference>
<sequence length="77" mass="8773">MNFVQDVENTDKAQSWRKPTIRLEEKNDGFQDEHFEVGDEAGFQSRFTQHFGESHSCTSSSLGTPYSFVLTHDTSSL</sequence>
<reference evidence="1" key="1">
    <citation type="submission" date="2021-07" db="EMBL/GenBank/DDBJ databases">
        <authorList>
            <person name="Branca A.L. A."/>
        </authorList>
    </citation>
    <scope>NUCLEOTIDE SEQUENCE</scope>
</reference>
<proteinExistence type="predicted"/>
<dbReference type="AlphaFoldDB" id="A0A9W4NA17"/>
<organism evidence="1 2">
    <name type="scientific">Penicillium salamii</name>
    <dbReference type="NCBI Taxonomy" id="1612424"/>
    <lineage>
        <taxon>Eukaryota</taxon>
        <taxon>Fungi</taxon>
        <taxon>Dikarya</taxon>
        <taxon>Ascomycota</taxon>
        <taxon>Pezizomycotina</taxon>
        <taxon>Eurotiomycetes</taxon>
        <taxon>Eurotiomycetidae</taxon>
        <taxon>Eurotiales</taxon>
        <taxon>Aspergillaceae</taxon>
        <taxon>Penicillium</taxon>
    </lineage>
</organism>